<evidence type="ECO:0000313" key="1">
    <source>
        <dbReference type="EMBL" id="TKT90421.1"/>
    </source>
</evidence>
<organism evidence="1 2">
    <name type="scientific">Dyadobacter frigoris</name>
    <dbReference type="NCBI Taxonomy" id="2576211"/>
    <lineage>
        <taxon>Bacteria</taxon>
        <taxon>Pseudomonadati</taxon>
        <taxon>Bacteroidota</taxon>
        <taxon>Cytophagia</taxon>
        <taxon>Cytophagales</taxon>
        <taxon>Spirosomataceae</taxon>
        <taxon>Dyadobacter</taxon>
    </lineage>
</organism>
<keyword evidence="2" id="KW-1185">Reference proteome</keyword>
<comment type="caution">
    <text evidence="1">The sequence shown here is derived from an EMBL/GenBank/DDBJ whole genome shotgun (WGS) entry which is preliminary data.</text>
</comment>
<accession>A0A4U6D2V5</accession>
<protein>
    <submittedName>
        <fullName evidence="1">Uncharacterized protein</fullName>
    </submittedName>
</protein>
<dbReference type="OrthoDB" id="1521973at2"/>
<proteinExistence type="predicted"/>
<evidence type="ECO:0000313" key="2">
    <source>
        <dbReference type="Proteomes" id="UP000304900"/>
    </source>
</evidence>
<dbReference type="Proteomes" id="UP000304900">
    <property type="component" value="Unassembled WGS sequence"/>
</dbReference>
<sequence length="66" mass="7727">MLNLLHKVFEPGKQRITVYGGNYDFYAEQKRIESEALNQEKAELPKISMNTLRNNAEKSTNRIRDN</sequence>
<dbReference type="AlphaFoldDB" id="A0A4U6D2V5"/>
<gene>
    <name evidence="1" type="ORF">FDK13_18945</name>
</gene>
<name>A0A4U6D2V5_9BACT</name>
<dbReference type="RefSeq" id="WP_137341589.1">
    <property type="nucleotide sequence ID" value="NZ_BSQH01000002.1"/>
</dbReference>
<dbReference type="EMBL" id="SZVO01000009">
    <property type="protein sequence ID" value="TKT90421.1"/>
    <property type="molecule type" value="Genomic_DNA"/>
</dbReference>
<reference evidence="1 2" key="1">
    <citation type="submission" date="2019-05" db="EMBL/GenBank/DDBJ databases">
        <title>Dyadobacter AR-3-8 sp. nov., isolated from arctic soil.</title>
        <authorList>
            <person name="Chaudhary D.K."/>
        </authorList>
    </citation>
    <scope>NUCLEOTIDE SEQUENCE [LARGE SCALE GENOMIC DNA]</scope>
    <source>
        <strain evidence="1 2">AR-3-8</strain>
    </source>
</reference>